<reference evidence="1" key="1">
    <citation type="submission" date="2019-02" db="EMBL/GenBank/DDBJ databases">
        <authorList>
            <person name="Gruber-Vodicka R. H."/>
            <person name="Seah K. B. B."/>
        </authorList>
    </citation>
    <scope>NUCLEOTIDE SEQUENCE</scope>
    <source>
        <strain evidence="1">BECK_BZ131</strain>
    </source>
</reference>
<evidence type="ECO:0000313" key="1">
    <source>
        <dbReference type="EMBL" id="VFJ72639.1"/>
    </source>
</evidence>
<accession>A0A450TUQ0</accession>
<organism evidence="1">
    <name type="scientific">Candidatus Kentrum sp. FW</name>
    <dbReference type="NCBI Taxonomy" id="2126338"/>
    <lineage>
        <taxon>Bacteria</taxon>
        <taxon>Pseudomonadati</taxon>
        <taxon>Pseudomonadota</taxon>
        <taxon>Gammaproteobacteria</taxon>
        <taxon>Candidatus Kentrum</taxon>
    </lineage>
</organism>
<gene>
    <name evidence="1" type="ORF">BECKFW1821C_GA0114237_10362</name>
</gene>
<proteinExistence type="predicted"/>
<sequence>MQFTKPPKTIEEQIALLRSRGMIIDDYDHSYHSLAHLNYYRLAGYWLPFQKNRITHQFNPGIHFEEILNVYMFDKKLRLLLLNAIERVEVSIRTQWAYHLAIKYGSHAYLNEELFSRKEIFNKDKEALLGEIDRSDEVFIRHYHDTYDNPKLPPIWSICEVMSFGLLSRFFSNLKPKEIRRAIANTYGLDDAVMQSLLRHLAYIRNLCAHHSRIWNRRLTVTIKLPRSKPPGLICNFNATKKQERNLYNTLVMLIYLMDIINPSNKWKGRLSHLVTKHSVDVYPMGFPASYKELPIWKMQ</sequence>
<dbReference type="AlphaFoldDB" id="A0A450TUQ0"/>
<dbReference type="InterPro" id="IPR017034">
    <property type="entry name" value="Abi_system_AbiD/AbiF"/>
</dbReference>
<dbReference type="EMBL" id="CAADFE010000036">
    <property type="protein sequence ID" value="VFJ72639.1"/>
    <property type="molecule type" value="Genomic_DNA"/>
</dbReference>
<dbReference type="PIRSF" id="PIRSF034934">
    <property type="entry name" value="AbiF_AbiD"/>
    <property type="match status" value="1"/>
</dbReference>
<dbReference type="Pfam" id="PF07751">
    <property type="entry name" value="Abi_2"/>
    <property type="match status" value="1"/>
</dbReference>
<protein>
    <submittedName>
        <fullName evidence="1">Abortive infection bacteriophage resistance protein</fullName>
    </submittedName>
</protein>
<dbReference type="InterPro" id="IPR011664">
    <property type="entry name" value="Abi_system_AbiD/AbiF-like"/>
</dbReference>
<name>A0A450TUQ0_9GAMM</name>